<dbReference type="PANTHER" id="PTHR43033:SF1">
    <property type="entry name" value="TRNA(ILE)-LYSIDINE SYNTHASE-RELATED"/>
    <property type="match status" value="1"/>
</dbReference>
<dbReference type="InterPro" id="IPR012795">
    <property type="entry name" value="tRNA_Ile_lys_synt_N"/>
</dbReference>
<evidence type="ECO:0000256" key="4">
    <source>
        <dbReference type="ARBA" id="ARBA00022840"/>
    </source>
</evidence>
<dbReference type="InterPro" id="IPR012094">
    <property type="entry name" value="tRNA_Ile_lys_synt"/>
</dbReference>
<dbReference type="InterPro" id="IPR011063">
    <property type="entry name" value="TilS/TtcA_N"/>
</dbReference>
<protein>
    <recommendedName>
        <fullName evidence="6">tRNA(Ile)-lysidine synthase</fullName>
        <ecNumber evidence="6">6.3.4.19</ecNumber>
    </recommendedName>
    <alternativeName>
        <fullName evidence="6">tRNA(Ile)-2-lysyl-cytidine synthase</fullName>
    </alternativeName>
    <alternativeName>
        <fullName evidence="6">tRNA(Ile)-lysidine synthetase</fullName>
    </alternativeName>
</protein>
<dbReference type="Gene3D" id="3.40.50.620">
    <property type="entry name" value="HUPs"/>
    <property type="match status" value="1"/>
</dbReference>
<dbReference type="AlphaFoldDB" id="A0A840ZE82"/>
<feature type="binding site" evidence="6">
    <location>
        <begin position="34"/>
        <end position="39"/>
    </location>
    <ligand>
        <name>ATP</name>
        <dbReference type="ChEBI" id="CHEBI:30616"/>
    </ligand>
</feature>
<comment type="caution">
    <text evidence="8">The sequence shown here is derived from an EMBL/GenBank/DDBJ whole genome shotgun (WGS) entry which is preliminary data.</text>
</comment>
<dbReference type="GO" id="GO:0005524">
    <property type="term" value="F:ATP binding"/>
    <property type="evidence" value="ECO:0007669"/>
    <property type="project" value="UniProtKB-UniRule"/>
</dbReference>
<evidence type="ECO:0000256" key="2">
    <source>
        <dbReference type="ARBA" id="ARBA00022694"/>
    </source>
</evidence>
<comment type="function">
    <text evidence="6">Ligates lysine onto the cytidine present at position 34 of the AUA codon-specific tRNA(Ile) that contains the anticodon CAU, in an ATP-dependent manner. Cytidine is converted to lysidine, thus changing the amino acid specificity of the tRNA from methionine to isoleucine.</text>
</comment>
<comment type="similarity">
    <text evidence="6">Belongs to the tRNA(Ile)-lysidine synthase family.</text>
</comment>
<dbReference type="Pfam" id="PF01171">
    <property type="entry name" value="ATP_bind_3"/>
    <property type="match status" value="1"/>
</dbReference>
<comment type="domain">
    <text evidence="6">The N-terminal region contains the highly conserved SGGXDS motif, predicted to be a P-loop motif involved in ATP binding.</text>
</comment>
<dbReference type="GO" id="GO:0006400">
    <property type="term" value="P:tRNA modification"/>
    <property type="evidence" value="ECO:0007669"/>
    <property type="project" value="UniProtKB-UniRule"/>
</dbReference>
<evidence type="ECO:0000259" key="7">
    <source>
        <dbReference type="Pfam" id="PF01171"/>
    </source>
</evidence>
<evidence type="ECO:0000313" key="8">
    <source>
        <dbReference type="EMBL" id="MBB5755488.1"/>
    </source>
</evidence>
<proteinExistence type="inferred from homology"/>
<evidence type="ECO:0000256" key="3">
    <source>
        <dbReference type="ARBA" id="ARBA00022741"/>
    </source>
</evidence>
<dbReference type="EMBL" id="JACHOP010000001">
    <property type="protein sequence ID" value="MBB5755488.1"/>
    <property type="molecule type" value="Genomic_DNA"/>
</dbReference>
<organism evidence="8 9">
    <name type="scientific">Methylorubrum rhodinum</name>
    <dbReference type="NCBI Taxonomy" id="29428"/>
    <lineage>
        <taxon>Bacteria</taxon>
        <taxon>Pseudomonadati</taxon>
        <taxon>Pseudomonadota</taxon>
        <taxon>Alphaproteobacteria</taxon>
        <taxon>Hyphomicrobiales</taxon>
        <taxon>Methylobacteriaceae</taxon>
        <taxon>Methylorubrum</taxon>
    </lineage>
</organism>
<keyword evidence="3 6" id="KW-0547">Nucleotide-binding</keyword>
<feature type="domain" description="tRNA(Ile)-lysidine/2-thiocytidine synthase N-terminal" evidence="7">
    <location>
        <begin position="29"/>
        <end position="206"/>
    </location>
</feature>
<dbReference type="EC" id="6.3.4.19" evidence="6"/>
<dbReference type="GO" id="GO:0005737">
    <property type="term" value="C:cytoplasm"/>
    <property type="evidence" value="ECO:0007669"/>
    <property type="project" value="UniProtKB-SubCell"/>
</dbReference>
<dbReference type="HAMAP" id="MF_01161">
    <property type="entry name" value="tRNA_Ile_lys_synt"/>
    <property type="match status" value="1"/>
</dbReference>
<keyword evidence="1 6" id="KW-0436">Ligase</keyword>
<sequence length="347" mass="37152">MSPADPLSSLDERLARALAPALDTATGPVLLAVSGGPDSTALMHAAAIRGARTTPFVATVDHGLRAASAEEAAQVGRLAARLGLPHAILTWETQRRDGRIQAEARAARYRLLSRHAESIGADRILTAHTRDDQAETVLMRLLAGSGPAGLAGMRPERPLSDGLRLVRPFLGLAKADLVAYCAAHALPFVSDPSNADERFARARLRRLRPRLEGEGLSIARLARLATRLARDEAALAARAATVFEEVRIGKVGKGLMLDGRRLAREPEAIVLRVVDAALDAVAQAGDGEPAPKRLERLERLVLDGILPALARTEPLRRTLRETIVGIGPSGRIRLTPAPPRRPAEPRK</sequence>
<comment type="catalytic activity">
    <reaction evidence="5 6">
        <text>cytidine(34) in tRNA(Ile2) + L-lysine + ATP = lysidine(34) in tRNA(Ile2) + AMP + diphosphate + H(+)</text>
        <dbReference type="Rhea" id="RHEA:43744"/>
        <dbReference type="Rhea" id="RHEA-COMP:10625"/>
        <dbReference type="Rhea" id="RHEA-COMP:10670"/>
        <dbReference type="ChEBI" id="CHEBI:15378"/>
        <dbReference type="ChEBI" id="CHEBI:30616"/>
        <dbReference type="ChEBI" id="CHEBI:32551"/>
        <dbReference type="ChEBI" id="CHEBI:33019"/>
        <dbReference type="ChEBI" id="CHEBI:82748"/>
        <dbReference type="ChEBI" id="CHEBI:83665"/>
        <dbReference type="ChEBI" id="CHEBI:456215"/>
        <dbReference type="EC" id="6.3.4.19"/>
    </reaction>
</comment>
<dbReference type="RefSeq" id="WP_183563369.1">
    <property type="nucleotide sequence ID" value="NZ_JACHOP010000001.1"/>
</dbReference>
<dbReference type="InterPro" id="IPR014729">
    <property type="entry name" value="Rossmann-like_a/b/a_fold"/>
</dbReference>
<name>A0A840ZE82_9HYPH</name>
<evidence type="ECO:0000256" key="5">
    <source>
        <dbReference type="ARBA" id="ARBA00048539"/>
    </source>
</evidence>
<gene>
    <name evidence="6" type="primary">tilS</name>
    <name evidence="8" type="ORF">HNR00_000177</name>
</gene>
<evidence type="ECO:0000256" key="1">
    <source>
        <dbReference type="ARBA" id="ARBA00022598"/>
    </source>
</evidence>
<keyword evidence="6" id="KW-0963">Cytoplasm</keyword>
<dbReference type="SUPFAM" id="SSF52402">
    <property type="entry name" value="Adenine nucleotide alpha hydrolases-like"/>
    <property type="match status" value="1"/>
</dbReference>
<keyword evidence="4 6" id="KW-0067">ATP-binding</keyword>
<accession>A0A840ZE82</accession>
<keyword evidence="2 6" id="KW-0819">tRNA processing</keyword>
<comment type="subcellular location">
    <subcellularLocation>
        <location evidence="6">Cytoplasm</location>
    </subcellularLocation>
</comment>
<dbReference type="PANTHER" id="PTHR43033">
    <property type="entry name" value="TRNA(ILE)-LYSIDINE SYNTHASE-RELATED"/>
    <property type="match status" value="1"/>
</dbReference>
<dbReference type="GO" id="GO:0032267">
    <property type="term" value="F:tRNA(Ile)-lysidine synthase activity"/>
    <property type="evidence" value="ECO:0007669"/>
    <property type="project" value="UniProtKB-EC"/>
</dbReference>
<keyword evidence="9" id="KW-1185">Reference proteome</keyword>
<dbReference type="NCBIfam" id="TIGR02432">
    <property type="entry name" value="lysidine_TilS_N"/>
    <property type="match status" value="1"/>
</dbReference>
<reference evidence="8 9" key="1">
    <citation type="submission" date="2020-08" db="EMBL/GenBank/DDBJ databases">
        <title>Genomic Encyclopedia of Type Strains, Phase IV (KMG-IV): sequencing the most valuable type-strain genomes for metagenomic binning, comparative biology and taxonomic classification.</title>
        <authorList>
            <person name="Goeker M."/>
        </authorList>
    </citation>
    <scope>NUCLEOTIDE SEQUENCE [LARGE SCALE GENOMIC DNA]</scope>
    <source>
        <strain evidence="8 9">DSM 2163</strain>
    </source>
</reference>
<evidence type="ECO:0000313" key="9">
    <source>
        <dbReference type="Proteomes" id="UP000583454"/>
    </source>
</evidence>
<dbReference type="CDD" id="cd01992">
    <property type="entry name" value="TilS_N"/>
    <property type="match status" value="1"/>
</dbReference>
<dbReference type="Proteomes" id="UP000583454">
    <property type="component" value="Unassembled WGS sequence"/>
</dbReference>
<evidence type="ECO:0000256" key="6">
    <source>
        <dbReference type="HAMAP-Rule" id="MF_01161"/>
    </source>
</evidence>